<name>A0A2R7Y202_9CREN</name>
<evidence type="ECO:0000313" key="1">
    <source>
        <dbReference type="EMBL" id="PUA31483.1"/>
    </source>
</evidence>
<dbReference type="EMBL" id="NBVN01000010">
    <property type="protein sequence ID" value="PUA31483.1"/>
    <property type="molecule type" value="Genomic_DNA"/>
</dbReference>
<protein>
    <submittedName>
        <fullName evidence="1">Uncharacterized protein</fullName>
    </submittedName>
</protein>
<accession>A0A2R7Y202</accession>
<comment type="caution">
    <text evidence="1">The sequence shown here is derived from an EMBL/GenBank/DDBJ whole genome shotgun (WGS) entry which is preliminary data.</text>
</comment>
<dbReference type="AlphaFoldDB" id="A0A2R7Y202"/>
<evidence type="ECO:0000313" key="2">
    <source>
        <dbReference type="Proteomes" id="UP000244093"/>
    </source>
</evidence>
<gene>
    <name evidence="1" type="ORF">B7O98_09285</name>
</gene>
<organism evidence="1 2">
    <name type="scientific">Zestosphaera tikiterensis</name>
    <dbReference type="NCBI Taxonomy" id="1973259"/>
    <lineage>
        <taxon>Archaea</taxon>
        <taxon>Thermoproteota</taxon>
        <taxon>Thermoprotei</taxon>
        <taxon>Desulfurococcales</taxon>
        <taxon>Desulfurococcaceae</taxon>
        <taxon>Zestosphaera</taxon>
    </lineage>
</organism>
<proteinExistence type="predicted"/>
<dbReference type="Proteomes" id="UP000244093">
    <property type="component" value="Unassembled WGS sequence"/>
</dbReference>
<reference evidence="1 2" key="1">
    <citation type="journal article" date="2018" name="Syst. Appl. Microbiol.">
        <title>A new symbiotic nanoarchaeote (Candidatus Nanoclepta minutus) and its host (Zestosphaera tikiterensis gen. nov., sp. nov.) from a New Zealand hot spring.</title>
        <authorList>
            <person name="St John E."/>
            <person name="Liu Y."/>
            <person name="Podar M."/>
            <person name="Stott M.B."/>
            <person name="Meneghin J."/>
            <person name="Chen Z."/>
            <person name="Lagutin K."/>
            <person name="Mitchell K."/>
            <person name="Reysenbach A.L."/>
        </authorList>
    </citation>
    <scope>NUCLEOTIDE SEQUENCE [LARGE SCALE GENOMIC DNA]</scope>
    <source>
        <strain evidence="1">NZ3</strain>
    </source>
</reference>
<sequence>MLSLNAMMKMCRWILGSIKGLEGFENTFQNLRKYKFTLKSNQQSTLFNPKDSSSRQVIKPISVAMKPLPWKADSNYCLKLRFNSIL</sequence>